<protein>
    <submittedName>
        <fullName evidence="1">Uncharacterized protein</fullName>
    </submittedName>
</protein>
<accession>A0AAV7LGB1</accession>
<dbReference type="Proteomes" id="UP001066276">
    <property type="component" value="Chromosome 11"/>
</dbReference>
<comment type="caution">
    <text evidence="1">The sequence shown here is derived from an EMBL/GenBank/DDBJ whole genome shotgun (WGS) entry which is preliminary data.</text>
</comment>
<reference evidence="1" key="1">
    <citation type="journal article" date="2022" name="bioRxiv">
        <title>Sequencing and chromosome-scale assembly of the giantPleurodeles waltlgenome.</title>
        <authorList>
            <person name="Brown T."/>
            <person name="Elewa A."/>
            <person name="Iarovenko S."/>
            <person name="Subramanian E."/>
            <person name="Araus A.J."/>
            <person name="Petzold A."/>
            <person name="Susuki M."/>
            <person name="Suzuki K.-i.T."/>
            <person name="Hayashi T."/>
            <person name="Toyoda A."/>
            <person name="Oliveira C."/>
            <person name="Osipova E."/>
            <person name="Leigh N.D."/>
            <person name="Simon A."/>
            <person name="Yun M.H."/>
        </authorList>
    </citation>
    <scope>NUCLEOTIDE SEQUENCE</scope>
    <source>
        <strain evidence="1">20211129_DDA</strain>
        <tissue evidence="1">Liver</tissue>
    </source>
</reference>
<proteinExistence type="predicted"/>
<gene>
    <name evidence="1" type="ORF">NDU88_003162</name>
</gene>
<organism evidence="1 2">
    <name type="scientific">Pleurodeles waltl</name>
    <name type="common">Iberian ribbed newt</name>
    <dbReference type="NCBI Taxonomy" id="8319"/>
    <lineage>
        <taxon>Eukaryota</taxon>
        <taxon>Metazoa</taxon>
        <taxon>Chordata</taxon>
        <taxon>Craniata</taxon>
        <taxon>Vertebrata</taxon>
        <taxon>Euteleostomi</taxon>
        <taxon>Amphibia</taxon>
        <taxon>Batrachia</taxon>
        <taxon>Caudata</taxon>
        <taxon>Salamandroidea</taxon>
        <taxon>Salamandridae</taxon>
        <taxon>Pleurodelinae</taxon>
        <taxon>Pleurodeles</taxon>
    </lineage>
</organism>
<dbReference type="AlphaFoldDB" id="A0AAV7LGB1"/>
<evidence type="ECO:0000313" key="1">
    <source>
        <dbReference type="EMBL" id="KAJ1090022.1"/>
    </source>
</evidence>
<dbReference type="EMBL" id="JANPWB010000015">
    <property type="protein sequence ID" value="KAJ1090022.1"/>
    <property type="molecule type" value="Genomic_DNA"/>
</dbReference>
<evidence type="ECO:0000313" key="2">
    <source>
        <dbReference type="Proteomes" id="UP001066276"/>
    </source>
</evidence>
<keyword evidence="2" id="KW-1185">Reference proteome</keyword>
<name>A0AAV7LGB1_PLEWA</name>
<sequence>MAKITEVAQGAPAASAGNAAWRVITISTVLCYDVTLEPLVWGILWVAVGVEEAGGEGSSACTVLSGAAK</sequence>